<gene>
    <name evidence="4" type="ORF">LDX53_01075</name>
</gene>
<dbReference type="AlphaFoldDB" id="A0AA47GH23"/>
<reference evidence="4" key="1">
    <citation type="submission" date="2021-09" db="EMBL/GenBank/DDBJ databases">
        <title>Lactobacillus species from Apis mellifera, Switzerland.</title>
        <authorList>
            <person name="Pfister J."/>
            <person name="Brown A."/>
            <person name="Neumann P."/>
            <person name="Collaud A."/>
            <person name="Retschnig G."/>
            <person name="Perreten V."/>
        </authorList>
    </citation>
    <scope>NUCLEOTIDE SEQUENCE</scope>
    <source>
        <strain evidence="4">IBH002</strain>
    </source>
</reference>
<feature type="compositionally biased region" description="Low complexity" evidence="1">
    <location>
        <begin position="231"/>
        <end position="267"/>
    </location>
</feature>
<evidence type="ECO:0000259" key="3">
    <source>
        <dbReference type="Pfam" id="PF03217"/>
    </source>
</evidence>
<organism evidence="4 5">
    <name type="scientific">Lactobacillus helsingborgensis</name>
    <dbReference type="NCBI Taxonomy" id="1218494"/>
    <lineage>
        <taxon>Bacteria</taxon>
        <taxon>Bacillati</taxon>
        <taxon>Bacillota</taxon>
        <taxon>Bacilli</taxon>
        <taxon>Lactobacillales</taxon>
        <taxon>Lactobacillaceae</taxon>
        <taxon>Lactobacillus</taxon>
    </lineage>
</organism>
<evidence type="ECO:0000313" key="5">
    <source>
        <dbReference type="Proteomes" id="UP001164557"/>
    </source>
</evidence>
<keyword evidence="5" id="KW-1185">Reference proteome</keyword>
<accession>A0AA47GH23</accession>
<protein>
    <submittedName>
        <fullName evidence="4">SLAP domain-containing protein</fullName>
    </submittedName>
</protein>
<dbReference type="EMBL" id="CP084389">
    <property type="protein sequence ID" value="UZX29859.1"/>
    <property type="molecule type" value="Genomic_DNA"/>
</dbReference>
<dbReference type="Pfam" id="PF03217">
    <property type="entry name" value="SlpA"/>
    <property type="match status" value="1"/>
</dbReference>
<sequence length="330" mass="36057">MKKNKRIIFATIAALSLAAPMTAVFNFDNVQTVSANHQGTKIWLQYGTLKYALKGPSGRVYPAGTKVVREMGAADTKPNISFPGRPFNLTWVIGGIPNNQRLQDVGGGQIAETYVNYEDWQEIDYPSADTVIVQNTTDFTDLASSDFHPVDNNNPDVPVANTDKLNAVYNEYVFNVNFSKLNSADNAWVANINKRVSAAEGMGVPQSTVDALTDEITSAYANYKKTGHLVSGNSDSGNNSNSGSSNSSNGNNGSTSGNATSSSTPSKSKSRVVRLRKASYRYTRKGKRVSKKLLKKGAIVKINGKTYRIKKKTFYRIGKNRYIRKVNVAK</sequence>
<proteinExistence type="predicted"/>
<feature type="chain" id="PRO_5041439159" evidence="2">
    <location>
        <begin position="26"/>
        <end position="330"/>
    </location>
</feature>
<feature type="domain" description="S-layer protein C-terminal" evidence="3">
    <location>
        <begin position="267"/>
        <end position="324"/>
    </location>
</feature>
<name>A0AA47GH23_9LACO</name>
<evidence type="ECO:0000256" key="2">
    <source>
        <dbReference type="SAM" id="SignalP"/>
    </source>
</evidence>
<feature type="region of interest" description="Disordered" evidence="1">
    <location>
        <begin position="231"/>
        <end position="274"/>
    </location>
</feature>
<dbReference type="RefSeq" id="WP_046326630.1">
    <property type="nucleotide sequence ID" value="NZ_CP084389.1"/>
</dbReference>
<dbReference type="InterPro" id="IPR024968">
    <property type="entry name" value="SlpA_C_lactobacillus"/>
</dbReference>
<feature type="signal peptide" evidence="2">
    <location>
        <begin position="1"/>
        <end position="25"/>
    </location>
</feature>
<dbReference type="Proteomes" id="UP001164557">
    <property type="component" value="Chromosome"/>
</dbReference>
<evidence type="ECO:0000256" key="1">
    <source>
        <dbReference type="SAM" id="MobiDB-lite"/>
    </source>
</evidence>
<evidence type="ECO:0000313" key="4">
    <source>
        <dbReference type="EMBL" id="UZX29859.1"/>
    </source>
</evidence>
<keyword evidence="2" id="KW-0732">Signal</keyword>